<dbReference type="EMBL" id="WIXE01002002">
    <property type="protein sequence ID" value="KAK5985192.1"/>
    <property type="molecule type" value="Genomic_DNA"/>
</dbReference>
<organism evidence="2 3">
    <name type="scientific">Trichostrongylus colubriformis</name>
    <name type="common">Black scour worm</name>
    <dbReference type="NCBI Taxonomy" id="6319"/>
    <lineage>
        <taxon>Eukaryota</taxon>
        <taxon>Metazoa</taxon>
        <taxon>Ecdysozoa</taxon>
        <taxon>Nematoda</taxon>
        <taxon>Chromadorea</taxon>
        <taxon>Rhabditida</taxon>
        <taxon>Rhabditina</taxon>
        <taxon>Rhabditomorpha</taxon>
        <taxon>Strongyloidea</taxon>
        <taxon>Trichostrongylidae</taxon>
        <taxon>Trichostrongylus</taxon>
    </lineage>
</organism>
<protein>
    <submittedName>
        <fullName evidence="2">Uncharacterized protein</fullName>
    </submittedName>
</protein>
<evidence type="ECO:0000313" key="2">
    <source>
        <dbReference type="EMBL" id="KAK5985192.1"/>
    </source>
</evidence>
<dbReference type="AlphaFoldDB" id="A0AAN8FV49"/>
<accession>A0AAN8FV49</accession>
<keyword evidence="3" id="KW-1185">Reference proteome</keyword>
<sequence length="117" mass="13354">MSMTSFFRRMSVDSESPKPSTRSGRESRESPRKSIPRRSRIVASIDSARRRFSLQHSNDDYHRSIMQATTLRDKVGADVGSLPDFNEVSPIGVFSHPFAYNTFSFSEFFSVVLIRQS</sequence>
<name>A0AAN8FV49_TRICO</name>
<reference evidence="2 3" key="1">
    <citation type="submission" date="2019-10" db="EMBL/GenBank/DDBJ databases">
        <title>Assembly and Annotation for the nematode Trichostrongylus colubriformis.</title>
        <authorList>
            <person name="Martin J."/>
        </authorList>
    </citation>
    <scope>NUCLEOTIDE SEQUENCE [LARGE SCALE GENOMIC DNA]</scope>
    <source>
        <strain evidence="2">G859</strain>
        <tissue evidence="2">Whole worm</tissue>
    </source>
</reference>
<evidence type="ECO:0000313" key="3">
    <source>
        <dbReference type="Proteomes" id="UP001331761"/>
    </source>
</evidence>
<feature type="compositionally biased region" description="Basic and acidic residues" evidence="1">
    <location>
        <begin position="23"/>
        <end position="32"/>
    </location>
</feature>
<dbReference type="Proteomes" id="UP001331761">
    <property type="component" value="Unassembled WGS sequence"/>
</dbReference>
<proteinExistence type="predicted"/>
<comment type="caution">
    <text evidence="2">The sequence shown here is derived from an EMBL/GenBank/DDBJ whole genome shotgun (WGS) entry which is preliminary data.</text>
</comment>
<evidence type="ECO:0000256" key="1">
    <source>
        <dbReference type="SAM" id="MobiDB-lite"/>
    </source>
</evidence>
<feature type="region of interest" description="Disordered" evidence="1">
    <location>
        <begin position="1"/>
        <end position="40"/>
    </location>
</feature>
<gene>
    <name evidence="2" type="ORF">GCK32_008102</name>
</gene>